<gene>
    <name evidence="5" type="primary">LOC111087344</name>
</gene>
<evidence type="ECO:0000256" key="1">
    <source>
        <dbReference type="PROSITE-ProRule" id="PRU00042"/>
    </source>
</evidence>
<dbReference type="GeneID" id="111087344"/>
<evidence type="ECO:0000313" key="5">
    <source>
        <dbReference type="RefSeq" id="XP_022249359.1"/>
    </source>
</evidence>
<keyword evidence="1" id="KW-0862">Zinc</keyword>
<feature type="domain" description="C2H2-type" evidence="3">
    <location>
        <begin position="23"/>
        <end position="46"/>
    </location>
</feature>
<evidence type="ECO:0000259" key="3">
    <source>
        <dbReference type="PROSITE" id="PS50157"/>
    </source>
</evidence>
<keyword evidence="1" id="KW-0863">Zinc-finger</keyword>
<sequence length="248" mass="26719">MNYTNKSILENHMNIHRPQRQMYYCDICNKGFFWRTNVYSHKKMVHHTPPLRPSFPSTSSAPASPVSNPPVRSISHIGNPLAPHRTQTFTPRLPPVSGHMSQSSELLGNCAKLSQPCARTNTSPLPISSASQPCNNFGHSLIQHVKIPVSSTLAKSHSSTDLTCALGYSSLSQFPQPTDICSGPCPSMSPTIPSLSLSSAYSPVLRPPGGTAVSPAFSGQSQSAKSSSESSEYSHLYSVASPDFFSDS</sequence>
<dbReference type="PROSITE" id="PS50157">
    <property type="entry name" value="ZINC_FINGER_C2H2_2"/>
    <property type="match status" value="1"/>
</dbReference>
<feature type="compositionally biased region" description="Low complexity" evidence="2">
    <location>
        <begin position="218"/>
        <end position="235"/>
    </location>
</feature>
<organism evidence="4 5">
    <name type="scientific">Limulus polyphemus</name>
    <name type="common">Atlantic horseshoe crab</name>
    <dbReference type="NCBI Taxonomy" id="6850"/>
    <lineage>
        <taxon>Eukaryota</taxon>
        <taxon>Metazoa</taxon>
        <taxon>Ecdysozoa</taxon>
        <taxon>Arthropoda</taxon>
        <taxon>Chelicerata</taxon>
        <taxon>Merostomata</taxon>
        <taxon>Xiphosura</taxon>
        <taxon>Limulidae</taxon>
        <taxon>Limulus</taxon>
    </lineage>
</organism>
<dbReference type="Gene3D" id="3.30.160.60">
    <property type="entry name" value="Classic Zinc Finger"/>
    <property type="match status" value="1"/>
</dbReference>
<reference evidence="5" key="1">
    <citation type="submission" date="2025-08" db="UniProtKB">
        <authorList>
            <consortium name="RefSeq"/>
        </authorList>
    </citation>
    <scope>IDENTIFICATION</scope>
    <source>
        <tissue evidence="5">Muscle</tissue>
    </source>
</reference>
<proteinExistence type="predicted"/>
<keyword evidence="4" id="KW-1185">Reference proteome</keyword>
<dbReference type="Proteomes" id="UP000694941">
    <property type="component" value="Unplaced"/>
</dbReference>
<protein>
    <submittedName>
        <fullName evidence="5">Uncharacterized protein LOC111087344</fullName>
    </submittedName>
</protein>
<accession>A0ABM1T0F3</accession>
<dbReference type="SUPFAM" id="SSF57667">
    <property type="entry name" value="beta-beta-alpha zinc fingers"/>
    <property type="match status" value="1"/>
</dbReference>
<feature type="region of interest" description="Disordered" evidence="2">
    <location>
        <begin position="46"/>
        <end position="70"/>
    </location>
</feature>
<evidence type="ECO:0000256" key="2">
    <source>
        <dbReference type="SAM" id="MobiDB-lite"/>
    </source>
</evidence>
<feature type="compositionally biased region" description="Low complexity" evidence="2">
    <location>
        <begin position="54"/>
        <end position="70"/>
    </location>
</feature>
<evidence type="ECO:0000313" key="4">
    <source>
        <dbReference type="Proteomes" id="UP000694941"/>
    </source>
</evidence>
<dbReference type="RefSeq" id="XP_022249359.1">
    <property type="nucleotide sequence ID" value="XM_022393651.1"/>
</dbReference>
<keyword evidence="1" id="KW-0479">Metal-binding</keyword>
<name>A0ABM1T0F3_LIMPO</name>
<dbReference type="InterPro" id="IPR036236">
    <property type="entry name" value="Znf_C2H2_sf"/>
</dbReference>
<dbReference type="InterPro" id="IPR013087">
    <property type="entry name" value="Znf_C2H2_type"/>
</dbReference>
<feature type="region of interest" description="Disordered" evidence="2">
    <location>
        <begin position="211"/>
        <end position="235"/>
    </location>
</feature>